<keyword evidence="2 7" id="KW-0813">Transport</keyword>
<dbReference type="NCBIfam" id="TIGR04057">
    <property type="entry name" value="SusC_RagA_signa"/>
    <property type="match status" value="1"/>
</dbReference>
<comment type="caution">
    <text evidence="9">The sequence shown here is derived from an EMBL/GenBank/DDBJ whole genome shotgun (WGS) entry which is preliminary data.</text>
</comment>
<evidence type="ECO:0000256" key="6">
    <source>
        <dbReference type="ARBA" id="ARBA00023237"/>
    </source>
</evidence>
<evidence type="ECO:0000313" key="9">
    <source>
        <dbReference type="EMBL" id="MEN7548004.1"/>
    </source>
</evidence>
<dbReference type="InterPro" id="IPR036942">
    <property type="entry name" value="Beta-barrel_TonB_sf"/>
</dbReference>
<dbReference type="Gene3D" id="2.170.130.10">
    <property type="entry name" value="TonB-dependent receptor, plug domain"/>
    <property type="match status" value="1"/>
</dbReference>
<dbReference type="Proteomes" id="UP001403385">
    <property type="component" value="Unassembled WGS sequence"/>
</dbReference>
<evidence type="ECO:0000256" key="3">
    <source>
        <dbReference type="ARBA" id="ARBA00022452"/>
    </source>
</evidence>
<dbReference type="GO" id="GO:0009279">
    <property type="term" value="C:cell outer membrane"/>
    <property type="evidence" value="ECO:0007669"/>
    <property type="project" value="UniProtKB-SubCell"/>
</dbReference>
<dbReference type="Pfam" id="PF13715">
    <property type="entry name" value="CarbopepD_reg_2"/>
    <property type="match status" value="1"/>
</dbReference>
<dbReference type="NCBIfam" id="TIGR04056">
    <property type="entry name" value="OMP_RagA_SusC"/>
    <property type="match status" value="1"/>
</dbReference>
<evidence type="ECO:0000256" key="2">
    <source>
        <dbReference type="ARBA" id="ARBA00022448"/>
    </source>
</evidence>
<keyword evidence="9" id="KW-0675">Receptor</keyword>
<dbReference type="InterPro" id="IPR023997">
    <property type="entry name" value="TonB-dep_OMP_SusC/RagA_CS"/>
</dbReference>
<dbReference type="InterPro" id="IPR023996">
    <property type="entry name" value="TonB-dep_OMP_SusC/RagA"/>
</dbReference>
<dbReference type="InterPro" id="IPR012910">
    <property type="entry name" value="Plug_dom"/>
</dbReference>
<keyword evidence="6 7" id="KW-0998">Cell outer membrane</keyword>
<comment type="similarity">
    <text evidence="7">Belongs to the TonB-dependent receptor family.</text>
</comment>
<name>A0AAW9S4X0_9BACT</name>
<keyword evidence="5 7" id="KW-0472">Membrane</keyword>
<gene>
    <name evidence="9" type="ORF">AAG747_08790</name>
</gene>
<dbReference type="PROSITE" id="PS51257">
    <property type="entry name" value="PROKAR_LIPOPROTEIN"/>
    <property type="match status" value="1"/>
</dbReference>
<dbReference type="AlphaFoldDB" id="A0AAW9S4X0"/>
<dbReference type="RefSeq" id="WP_346820786.1">
    <property type="nucleotide sequence ID" value="NZ_JBDKWZ010000004.1"/>
</dbReference>
<keyword evidence="10" id="KW-1185">Reference proteome</keyword>
<dbReference type="EMBL" id="JBDKWZ010000004">
    <property type="protein sequence ID" value="MEN7548004.1"/>
    <property type="molecule type" value="Genomic_DNA"/>
</dbReference>
<evidence type="ECO:0000259" key="8">
    <source>
        <dbReference type="Pfam" id="PF07715"/>
    </source>
</evidence>
<dbReference type="InterPro" id="IPR037066">
    <property type="entry name" value="Plug_dom_sf"/>
</dbReference>
<dbReference type="Pfam" id="PF07715">
    <property type="entry name" value="Plug"/>
    <property type="match status" value="1"/>
</dbReference>
<keyword evidence="4 7" id="KW-0812">Transmembrane</keyword>
<dbReference type="SUPFAM" id="SSF49464">
    <property type="entry name" value="Carboxypeptidase regulatory domain-like"/>
    <property type="match status" value="1"/>
</dbReference>
<keyword evidence="3 7" id="KW-1134">Transmembrane beta strand</keyword>
<feature type="domain" description="TonB-dependent receptor plug" evidence="8">
    <location>
        <begin position="234"/>
        <end position="340"/>
    </location>
</feature>
<evidence type="ECO:0000256" key="4">
    <source>
        <dbReference type="ARBA" id="ARBA00022692"/>
    </source>
</evidence>
<sequence length="1119" mass="124619">MKKRLLFAPWLRVTLAMGRRISCILLLTSLACGPLLAASSPVRVQTGIDLDQPLTLRELFNVIMDKTEYSVLYSNEEIDNQVKVKVDLEKLNKDVEKFLKQSLKGSGLSFRIVNKQIIIKSTSRQQSIQSTREEVSPAAPVQESRVKGVVTDETGQAMVGVNVLVKGTSKGTTTDLNGEYNLVVDEGDVLLFSFIGYITSEIPVGNSSQINVDLKPDVAQLSEVVVVGYGTQKKVNLTGAVSAVKGEEILKRPVANTTQALQGMVPGLTVIDRGGAPGQDNSQILLRGVGSLSAGTYPLIIVDGVPQDWKDIDPNDIESISVLKDAASAAIYGARAANGVILITTKRGSKGGLKMNYNGYYGVQTPATLPESVSAKDYFMLVNEAYVNGGQPAKYSDEYIQKTLSGEDPVNYPFYNLFEELYKDAPIQKHHVSLAGGNDFARAAMSFNFQDQDGLLKNVNNKRYGLRLNTDFTVSPKLNLGVDVNYIRKEREYPHRMGEAINQIVGSPPNILLKNPKDGTYGLNKNNSNPLAALEVSGMDTRVDEEYYLSLKGDYKIIEGLTATARVALNSGAYRSKDVQASYDFVNYANDWVKSFVREQRWNSNELNLRGLLNYEKDFGKHGIKVLGGYSRIDYKNHYLQGYREDLYNNDYPELNLGSLEGAKAIGYPSTWGLESFFGRVNYSFADRYLLEVNIRRDGSSRFAKGNRWGTFPSVSAAWRISEEAFMQSLTFIDNLKLRASYGTLGNQDIGLFKYASYISADISHSYTFNKNTVQGYTQEYYANTNISWETSKMVDVGIDLSLFNGKLNVVADWFEKRTEGLLQTLPISKMVGLAASEVNAGDMKNTGWELALTHRNSLNDFKYSVGVNLSDVKNELVDLKRGGEVITFWDRDTQWILQEGKSVGSIYGYKSDGLFQSQDEIDKHPTQSNHDDLKPGDIKLVDLNGDGVVDEEDRTIIGNNIPRYTFGLNLSAQYKGFDFAAFFQGVMKVDNYYYGAANEGANFENFTSTRVLDRWTESNPGGTFPRLEVASNKNNSLRSDFWVRDASYFRLKNIQLGYTFPSVWTEKIKIERARVYVGGTNLFTITDVESGLDPENYSGRPTYYPPVTIYSMGVNLTF</sequence>
<dbReference type="Gene3D" id="2.60.40.1120">
    <property type="entry name" value="Carboxypeptidase-like, regulatory domain"/>
    <property type="match status" value="1"/>
</dbReference>
<dbReference type="SUPFAM" id="SSF56935">
    <property type="entry name" value="Porins"/>
    <property type="match status" value="1"/>
</dbReference>
<evidence type="ECO:0000256" key="1">
    <source>
        <dbReference type="ARBA" id="ARBA00004571"/>
    </source>
</evidence>
<organism evidence="9 10">
    <name type="scientific">Rapidithrix thailandica</name>
    <dbReference type="NCBI Taxonomy" id="413964"/>
    <lineage>
        <taxon>Bacteria</taxon>
        <taxon>Pseudomonadati</taxon>
        <taxon>Bacteroidota</taxon>
        <taxon>Cytophagia</taxon>
        <taxon>Cytophagales</taxon>
        <taxon>Flammeovirgaceae</taxon>
        <taxon>Rapidithrix</taxon>
    </lineage>
</organism>
<accession>A0AAW9S4X0</accession>
<dbReference type="InterPro" id="IPR039426">
    <property type="entry name" value="TonB-dep_rcpt-like"/>
</dbReference>
<dbReference type="FunFam" id="2.170.130.10:FF:000003">
    <property type="entry name" value="SusC/RagA family TonB-linked outer membrane protein"/>
    <property type="match status" value="1"/>
</dbReference>
<comment type="subcellular location">
    <subcellularLocation>
        <location evidence="1 7">Cell outer membrane</location>
        <topology evidence="1 7">Multi-pass membrane protein</topology>
    </subcellularLocation>
</comment>
<protein>
    <submittedName>
        <fullName evidence="9">TonB-dependent receptor</fullName>
    </submittedName>
</protein>
<evidence type="ECO:0000256" key="5">
    <source>
        <dbReference type="ARBA" id="ARBA00023136"/>
    </source>
</evidence>
<dbReference type="PROSITE" id="PS52016">
    <property type="entry name" value="TONB_DEPENDENT_REC_3"/>
    <property type="match status" value="1"/>
</dbReference>
<evidence type="ECO:0000256" key="7">
    <source>
        <dbReference type="PROSITE-ProRule" id="PRU01360"/>
    </source>
</evidence>
<dbReference type="Gene3D" id="2.40.170.20">
    <property type="entry name" value="TonB-dependent receptor, beta-barrel domain"/>
    <property type="match status" value="1"/>
</dbReference>
<reference evidence="9 10" key="1">
    <citation type="submission" date="2024-04" db="EMBL/GenBank/DDBJ databases">
        <title>Novel genus in family Flammeovirgaceae.</title>
        <authorList>
            <person name="Nguyen T.H."/>
            <person name="Vuong T.Q."/>
            <person name="Le H."/>
            <person name="Kim S.-G."/>
        </authorList>
    </citation>
    <scope>NUCLEOTIDE SEQUENCE [LARGE SCALE GENOMIC DNA]</scope>
    <source>
        <strain evidence="9 10">JCM 23209</strain>
    </source>
</reference>
<evidence type="ECO:0000313" key="10">
    <source>
        <dbReference type="Proteomes" id="UP001403385"/>
    </source>
</evidence>
<dbReference type="InterPro" id="IPR008969">
    <property type="entry name" value="CarboxyPept-like_regulatory"/>
</dbReference>
<proteinExistence type="inferred from homology"/>